<reference evidence="2 3" key="1">
    <citation type="journal article" date="2018" name="Syst. Appl. Microbiol.">
        <title>Abditibacterium utsteinense sp. nov., the first cultivated member of candidate phylum FBP, isolated from ice-free Antarctic soil samples.</title>
        <authorList>
            <person name="Tahon G."/>
            <person name="Tytgat B."/>
            <person name="Lebbe L."/>
            <person name="Carlier A."/>
            <person name="Willems A."/>
        </authorList>
    </citation>
    <scope>NUCLEOTIDE SEQUENCE [LARGE SCALE GENOMIC DNA]</scope>
    <source>
        <strain evidence="2 3">LMG 29911</strain>
    </source>
</reference>
<keyword evidence="3" id="KW-1185">Reference proteome</keyword>
<evidence type="ECO:0000313" key="3">
    <source>
        <dbReference type="Proteomes" id="UP000237684"/>
    </source>
</evidence>
<dbReference type="EMBL" id="NIGF01000011">
    <property type="protein sequence ID" value="PQV63537.1"/>
    <property type="molecule type" value="Genomic_DNA"/>
</dbReference>
<dbReference type="PANTHER" id="PTHR46889:SF4">
    <property type="entry name" value="TRANSPOSASE INSO FOR INSERTION SEQUENCE ELEMENT IS911B-RELATED"/>
    <property type="match status" value="1"/>
</dbReference>
<dbReference type="InterPro" id="IPR036397">
    <property type="entry name" value="RNaseH_sf"/>
</dbReference>
<dbReference type="GO" id="GO:0015074">
    <property type="term" value="P:DNA integration"/>
    <property type="evidence" value="ECO:0007669"/>
    <property type="project" value="InterPro"/>
</dbReference>
<dbReference type="GO" id="GO:0003676">
    <property type="term" value="F:nucleic acid binding"/>
    <property type="evidence" value="ECO:0007669"/>
    <property type="project" value="InterPro"/>
</dbReference>
<dbReference type="SUPFAM" id="SSF53098">
    <property type="entry name" value="Ribonuclease H-like"/>
    <property type="match status" value="1"/>
</dbReference>
<dbReference type="InterPro" id="IPR050900">
    <property type="entry name" value="Transposase_IS3/IS150/IS904"/>
</dbReference>
<dbReference type="InterPro" id="IPR048020">
    <property type="entry name" value="Transpos_IS3"/>
</dbReference>
<dbReference type="NCBIfam" id="NF033516">
    <property type="entry name" value="transpos_IS3"/>
    <property type="match status" value="1"/>
</dbReference>
<dbReference type="Pfam" id="PF00665">
    <property type="entry name" value="rve"/>
    <property type="match status" value="1"/>
</dbReference>
<evidence type="ECO:0000313" key="2">
    <source>
        <dbReference type="EMBL" id="PQV63537.1"/>
    </source>
</evidence>
<dbReference type="AlphaFoldDB" id="A0A2S8SRX0"/>
<dbReference type="InterPro" id="IPR025948">
    <property type="entry name" value="HTH-like_dom"/>
</dbReference>
<accession>A0A2S8SRX0</accession>
<dbReference type="Gene3D" id="3.30.420.10">
    <property type="entry name" value="Ribonuclease H-like superfamily/Ribonuclease H"/>
    <property type="match status" value="1"/>
</dbReference>
<protein>
    <submittedName>
        <fullName evidence="2">Transposase InsO</fullName>
    </submittedName>
</protein>
<gene>
    <name evidence="2" type="ORF">B1R32_11198</name>
</gene>
<proteinExistence type="predicted"/>
<feature type="domain" description="Integrase catalytic" evidence="1">
    <location>
        <begin position="123"/>
        <end position="227"/>
    </location>
</feature>
<dbReference type="RefSeq" id="WP_123580648.1">
    <property type="nucleotide sequence ID" value="NZ_NIGF01000011.1"/>
</dbReference>
<sequence length="227" mass="26123">MRYRFIQEHNGQFPNSVMFRVLGVRASAFYKWKTRPVSQREQQTEDLVAHINELFEESNGRYGSPRIHRDLKAAGIKCSRKRVAHIMRESRLVARKPRKFVVTTDSNHALPVAHNVLNRKYQVENVAGLNRAWAGDITYVPTAQGWLYLAVVLDLKSRRVIGWSMRDSLEQTLVHEALGMALGQRICTEVEGQLLFHSDRGSQYAAHDYRQRLLDCNIMGSMSRKGN</sequence>
<dbReference type="InParanoid" id="A0A2S8SRX0"/>
<evidence type="ECO:0000259" key="1">
    <source>
        <dbReference type="PROSITE" id="PS50994"/>
    </source>
</evidence>
<dbReference type="Proteomes" id="UP000237684">
    <property type="component" value="Unassembled WGS sequence"/>
</dbReference>
<dbReference type="InterPro" id="IPR001584">
    <property type="entry name" value="Integrase_cat-core"/>
</dbReference>
<dbReference type="Pfam" id="PF13276">
    <property type="entry name" value="HTH_21"/>
    <property type="match status" value="1"/>
</dbReference>
<dbReference type="OrthoDB" id="9814512at2"/>
<organism evidence="2 3">
    <name type="scientific">Abditibacterium utsteinense</name>
    <dbReference type="NCBI Taxonomy" id="1960156"/>
    <lineage>
        <taxon>Bacteria</taxon>
        <taxon>Pseudomonadati</taxon>
        <taxon>Abditibacteriota</taxon>
        <taxon>Abditibacteriia</taxon>
        <taxon>Abditibacteriales</taxon>
        <taxon>Abditibacteriaceae</taxon>
        <taxon>Abditibacterium</taxon>
    </lineage>
</organism>
<dbReference type="InterPro" id="IPR012337">
    <property type="entry name" value="RNaseH-like_sf"/>
</dbReference>
<name>A0A2S8SRX0_9BACT</name>
<comment type="caution">
    <text evidence="2">The sequence shown here is derived from an EMBL/GenBank/DDBJ whole genome shotgun (WGS) entry which is preliminary data.</text>
</comment>
<dbReference type="PANTHER" id="PTHR46889">
    <property type="entry name" value="TRANSPOSASE INSF FOR INSERTION SEQUENCE IS3B-RELATED"/>
    <property type="match status" value="1"/>
</dbReference>
<dbReference type="PROSITE" id="PS50994">
    <property type="entry name" value="INTEGRASE"/>
    <property type="match status" value="1"/>
</dbReference>